<dbReference type="Proteomes" id="UP000229897">
    <property type="component" value="Chromosome"/>
</dbReference>
<name>A0A2D2DGF8_9BURK</name>
<protein>
    <submittedName>
        <fullName evidence="1">Uncharacterized protein</fullName>
    </submittedName>
</protein>
<evidence type="ECO:0000313" key="1">
    <source>
        <dbReference type="EMBL" id="ATQ74056.1"/>
    </source>
</evidence>
<dbReference type="KEGG" id="mass:CR152_05625"/>
<accession>A0A2D2DGF8</accession>
<gene>
    <name evidence="1" type="ORF">CR152_05625</name>
</gene>
<dbReference type="EMBL" id="CP024608">
    <property type="protein sequence ID" value="ATQ74056.1"/>
    <property type="molecule type" value="Genomic_DNA"/>
</dbReference>
<proteinExistence type="predicted"/>
<keyword evidence="2" id="KW-1185">Reference proteome</keyword>
<organism evidence="1 2">
    <name type="scientific">Massilia violaceinigra</name>
    <dbReference type="NCBI Taxonomy" id="2045208"/>
    <lineage>
        <taxon>Bacteria</taxon>
        <taxon>Pseudomonadati</taxon>
        <taxon>Pseudomonadota</taxon>
        <taxon>Betaproteobacteria</taxon>
        <taxon>Burkholderiales</taxon>
        <taxon>Oxalobacteraceae</taxon>
        <taxon>Telluria group</taxon>
        <taxon>Massilia</taxon>
    </lineage>
</organism>
<dbReference type="AlphaFoldDB" id="A0A2D2DGF8"/>
<reference evidence="1" key="1">
    <citation type="submission" date="2017-10" db="EMBL/GenBank/DDBJ databases">
        <title>Massilia psychrophilum sp. nov., a novel purple-pigmented bacterium isolated from Tianshan glacier, Xinjiang Municipality, China.</title>
        <authorList>
            <person name="Wang H."/>
        </authorList>
    </citation>
    <scope>NUCLEOTIDE SEQUENCE [LARGE SCALE GENOMIC DNA]</scope>
    <source>
        <strain evidence="1">B2</strain>
    </source>
</reference>
<sequence>MRALARGEAVLAKWIQEGVLVDANAVADAWNINSPAVHAARKRGEIFAVWAKGKHWYALEALKLERSKLARINRTLGDVDPSSKLLFFLRQHGALGGRIVADAVADGDLDDVVRLAASWART</sequence>
<evidence type="ECO:0000313" key="2">
    <source>
        <dbReference type="Proteomes" id="UP000229897"/>
    </source>
</evidence>